<keyword evidence="8" id="KW-1185">Reference proteome</keyword>
<dbReference type="Proteomes" id="UP000569329">
    <property type="component" value="Unassembled WGS sequence"/>
</dbReference>
<protein>
    <submittedName>
        <fullName evidence="7">Acyl transferase domain-containing protein</fullName>
    </submittedName>
</protein>
<proteinExistence type="inferred from homology"/>
<dbReference type="GO" id="GO:0005886">
    <property type="term" value="C:plasma membrane"/>
    <property type="evidence" value="ECO:0007669"/>
    <property type="project" value="TreeGrafter"/>
</dbReference>
<dbReference type="SUPFAM" id="SSF53901">
    <property type="entry name" value="Thiolase-like"/>
    <property type="match status" value="1"/>
</dbReference>
<dbReference type="Pfam" id="PF02801">
    <property type="entry name" value="Ketoacyl-synt_C"/>
    <property type="match status" value="1"/>
</dbReference>
<dbReference type="GO" id="GO:0005737">
    <property type="term" value="C:cytoplasm"/>
    <property type="evidence" value="ECO:0007669"/>
    <property type="project" value="TreeGrafter"/>
</dbReference>
<organism evidence="7 8">
    <name type="scientific">Halosaccharopolyspora lacisalsi</name>
    <dbReference type="NCBI Taxonomy" id="1000566"/>
    <lineage>
        <taxon>Bacteria</taxon>
        <taxon>Bacillati</taxon>
        <taxon>Actinomycetota</taxon>
        <taxon>Actinomycetes</taxon>
        <taxon>Pseudonocardiales</taxon>
        <taxon>Pseudonocardiaceae</taxon>
        <taxon>Halosaccharopolyspora</taxon>
    </lineage>
</organism>
<dbReference type="AlphaFoldDB" id="A0A839DYG4"/>
<feature type="compositionally biased region" description="Polar residues" evidence="5">
    <location>
        <begin position="501"/>
        <end position="517"/>
    </location>
</feature>
<dbReference type="Pfam" id="PF16197">
    <property type="entry name" value="KAsynt_C_assoc"/>
    <property type="match status" value="1"/>
</dbReference>
<dbReference type="GO" id="GO:0071770">
    <property type="term" value="P:DIM/DIP cell wall layer assembly"/>
    <property type="evidence" value="ECO:0007669"/>
    <property type="project" value="TreeGrafter"/>
</dbReference>
<dbReference type="Gene3D" id="3.40.47.10">
    <property type="match status" value="1"/>
</dbReference>
<dbReference type="PROSITE" id="PS52004">
    <property type="entry name" value="KS3_2"/>
    <property type="match status" value="1"/>
</dbReference>
<dbReference type="InterPro" id="IPR032821">
    <property type="entry name" value="PKS_assoc"/>
</dbReference>
<dbReference type="GO" id="GO:0006633">
    <property type="term" value="P:fatty acid biosynthetic process"/>
    <property type="evidence" value="ECO:0007669"/>
    <property type="project" value="TreeGrafter"/>
</dbReference>
<reference evidence="7 8" key="1">
    <citation type="submission" date="2020-07" db="EMBL/GenBank/DDBJ databases">
        <title>Sequencing the genomes of 1000 actinobacteria strains.</title>
        <authorList>
            <person name="Klenk H.-P."/>
        </authorList>
    </citation>
    <scope>NUCLEOTIDE SEQUENCE [LARGE SCALE GENOMIC DNA]</scope>
    <source>
        <strain evidence="7 8">DSM 45975</strain>
    </source>
</reference>
<dbReference type="SMART" id="SM00825">
    <property type="entry name" value="PKS_KS"/>
    <property type="match status" value="1"/>
</dbReference>
<dbReference type="InterPro" id="IPR016039">
    <property type="entry name" value="Thiolase-like"/>
</dbReference>
<feature type="domain" description="Ketosynthase family 3 (KS3)" evidence="6">
    <location>
        <begin position="13"/>
        <end position="435"/>
    </location>
</feature>
<feature type="region of interest" description="Disordered" evidence="5">
    <location>
        <begin position="473"/>
        <end position="524"/>
    </location>
</feature>
<comment type="caution">
    <text evidence="7">The sequence shown here is derived from an EMBL/GenBank/DDBJ whole genome shotgun (WGS) entry which is preliminary data.</text>
</comment>
<dbReference type="FunFam" id="3.40.47.10:FF:000019">
    <property type="entry name" value="Polyketide synthase type I"/>
    <property type="match status" value="1"/>
</dbReference>
<name>A0A839DYG4_9PSEU</name>
<sequence length="524" mass="55121">MPESGTSDFRPQYEPIAIVGIGCRFAGGVDSPEALWEVLSEGRDVVTEVPPDRWSVDESYDPEPGVPGKTVSKWGGFLDDVGGFDPEFFGVSAREAEAMDPQHRLLLETAWEALENAGVRPRDLGGSPTGLFMGLSGQDYMMRTPHSELFTNPYAMTGNARSMAAGRISYLLGLRGPSVVLDSACSSGLVATHLAVQSLQTGDAGLALSGGVNLIFGADTTIAFSSWGMLSPAGRCRAFDADASGFVRAEACGVLALKRLADAEREHDRVLAVLRGSGVNQDGRSNGITAPSGEAQRELQQQVIARAGIDPSRVGLVEAHGTGTPVGDPIEFTALADSYGRGAQPCALGSVKTNIGHAETASGMAGMIKAIMALRHGEVPANLHFNAWNPEIDHEGSRLFVPTSTEPWPAAGGARLAAVSSYGFSGTNAHVLIEQAPEHDPRTGEEACDGRPVLVPISASSPGALSCMARQSSRTAWSRSSTRTARTGYGSRKRWAPGTCTRHSATTDTRTRSTGSCCSPRPPL</sequence>
<evidence type="ECO:0000256" key="1">
    <source>
        <dbReference type="ARBA" id="ARBA00022450"/>
    </source>
</evidence>
<evidence type="ECO:0000256" key="5">
    <source>
        <dbReference type="SAM" id="MobiDB-lite"/>
    </source>
</evidence>
<dbReference type="InterPro" id="IPR014030">
    <property type="entry name" value="Ketoacyl_synth_N"/>
</dbReference>
<evidence type="ECO:0000259" key="6">
    <source>
        <dbReference type="PROSITE" id="PS52004"/>
    </source>
</evidence>
<comment type="similarity">
    <text evidence="4">Belongs to the thiolase-like superfamily. Beta-ketoacyl-ACP synthases family.</text>
</comment>
<dbReference type="EMBL" id="JACGWZ010000005">
    <property type="protein sequence ID" value="MBA8826063.1"/>
    <property type="molecule type" value="Genomic_DNA"/>
</dbReference>
<accession>A0A839DYG4</accession>
<keyword evidence="3 4" id="KW-0808">Transferase</keyword>
<evidence type="ECO:0000313" key="7">
    <source>
        <dbReference type="EMBL" id="MBA8826063.1"/>
    </source>
</evidence>
<dbReference type="CDD" id="cd00833">
    <property type="entry name" value="PKS"/>
    <property type="match status" value="1"/>
</dbReference>
<dbReference type="GO" id="GO:0004312">
    <property type="term" value="F:fatty acid synthase activity"/>
    <property type="evidence" value="ECO:0007669"/>
    <property type="project" value="TreeGrafter"/>
</dbReference>
<dbReference type="InterPro" id="IPR014031">
    <property type="entry name" value="Ketoacyl_synth_C"/>
</dbReference>
<dbReference type="InterPro" id="IPR020841">
    <property type="entry name" value="PKS_Beta-ketoAc_synthase_dom"/>
</dbReference>
<dbReference type="Pfam" id="PF00109">
    <property type="entry name" value="ketoacyl-synt"/>
    <property type="match status" value="1"/>
</dbReference>
<dbReference type="PANTHER" id="PTHR43775:SF37">
    <property type="entry name" value="SI:DKEY-61P9.11"/>
    <property type="match status" value="1"/>
</dbReference>
<keyword evidence="2" id="KW-0597">Phosphoprotein</keyword>
<evidence type="ECO:0000256" key="2">
    <source>
        <dbReference type="ARBA" id="ARBA00022553"/>
    </source>
</evidence>
<evidence type="ECO:0000256" key="4">
    <source>
        <dbReference type="RuleBase" id="RU003694"/>
    </source>
</evidence>
<feature type="compositionally biased region" description="Low complexity" evidence="5">
    <location>
        <begin position="473"/>
        <end position="487"/>
    </location>
</feature>
<gene>
    <name evidence="7" type="ORF">FHX42_003439</name>
</gene>
<evidence type="ECO:0000256" key="3">
    <source>
        <dbReference type="ARBA" id="ARBA00022679"/>
    </source>
</evidence>
<dbReference type="PANTHER" id="PTHR43775">
    <property type="entry name" value="FATTY ACID SYNTHASE"/>
    <property type="match status" value="1"/>
</dbReference>
<dbReference type="InterPro" id="IPR050091">
    <property type="entry name" value="PKS_NRPS_Biosynth_Enz"/>
</dbReference>
<keyword evidence="1" id="KW-0596">Phosphopantetheine</keyword>
<evidence type="ECO:0000313" key="8">
    <source>
        <dbReference type="Proteomes" id="UP000569329"/>
    </source>
</evidence>